<accession>A0ACB9EZ23</accession>
<proteinExistence type="predicted"/>
<comment type="caution">
    <text evidence="1">The sequence shown here is derived from an EMBL/GenBank/DDBJ whole genome shotgun (WGS) entry which is preliminary data.</text>
</comment>
<gene>
    <name evidence="1" type="ORF">L2E82_13670</name>
</gene>
<name>A0ACB9EZ23_CICIN</name>
<evidence type="ECO:0000313" key="2">
    <source>
        <dbReference type="Proteomes" id="UP001055811"/>
    </source>
</evidence>
<reference evidence="1 2" key="2">
    <citation type="journal article" date="2022" name="Mol. Ecol. Resour.">
        <title>The genomes of chicory, endive, great burdock and yacon provide insights into Asteraceae paleo-polyploidization history and plant inulin production.</title>
        <authorList>
            <person name="Fan W."/>
            <person name="Wang S."/>
            <person name="Wang H."/>
            <person name="Wang A."/>
            <person name="Jiang F."/>
            <person name="Liu H."/>
            <person name="Zhao H."/>
            <person name="Xu D."/>
            <person name="Zhang Y."/>
        </authorList>
    </citation>
    <scope>NUCLEOTIDE SEQUENCE [LARGE SCALE GENOMIC DNA]</scope>
    <source>
        <strain evidence="2">cv. Punajuju</strain>
        <tissue evidence="1">Leaves</tissue>
    </source>
</reference>
<organism evidence="1 2">
    <name type="scientific">Cichorium intybus</name>
    <name type="common">Chicory</name>
    <dbReference type="NCBI Taxonomy" id="13427"/>
    <lineage>
        <taxon>Eukaryota</taxon>
        <taxon>Viridiplantae</taxon>
        <taxon>Streptophyta</taxon>
        <taxon>Embryophyta</taxon>
        <taxon>Tracheophyta</taxon>
        <taxon>Spermatophyta</taxon>
        <taxon>Magnoliopsida</taxon>
        <taxon>eudicotyledons</taxon>
        <taxon>Gunneridae</taxon>
        <taxon>Pentapetalae</taxon>
        <taxon>asterids</taxon>
        <taxon>campanulids</taxon>
        <taxon>Asterales</taxon>
        <taxon>Asteraceae</taxon>
        <taxon>Cichorioideae</taxon>
        <taxon>Cichorieae</taxon>
        <taxon>Cichoriinae</taxon>
        <taxon>Cichorium</taxon>
    </lineage>
</organism>
<dbReference type="EMBL" id="CM042011">
    <property type="protein sequence ID" value="KAI3763676.1"/>
    <property type="molecule type" value="Genomic_DNA"/>
</dbReference>
<keyword evidence="2" id="KW-1185">Reference proteome</keyword>
<evidence type="ECO:0000313" key="1">
    <source>
        <dbReference type="EMBL" id="KAI3763676.1"/>
    </source>
</evidence>
<protein>
    <submittedName>
        <fullName evidence="1">Uncharacterized protein</fullName>
    </submittedName>
</protein>
<sequence>MSISSRTHSFLPYAGSVRPAGVATDMRVEECSPVFSIELFQRVHVVEDYGSSLITLTGMYLAENGRREGLGNEVVEVAAEMWRVIFWEEGGGRSRSRRHCLKRLATSCNEVKFRSSAAVRAGLCL</sequence>
<reference evidence="2" key="1">
    <citation type="journal article" date="2022" name="Mol. Ecol. Resour.">
        <title>The genomes of chicory, endive, great burdock and yacon provide insights into Asteraceae palaeo-polyploidization history and plant inulin production.</title>
        <authorList>
            <person name="Fan W."/>
            <person name="Wang S."/>
            <person name="Wang H."/>
            <person name="Wang A."/>
            <person name="Jiang F."/>
            <person name="Liu H."/>
            <person name="Zhao H."/>
            <person name="Xu D."/>
            <person name="Zhang Y."/>
        </authorList>
    </citation>
    <scope>NUCLEOTIDE SEQUENCE [LARGE SCALE GENOMIC DNA]</scope>
    <source>
        <strain evidence="2">cv. Punajuju</strain>
    </source>
</reference>
<dbReference type="Proteomes" id="UP001055811">
    <property type="component" value="Linkage Group LG03"/>
</dbReference>